<dbReference type="STRING" id="1748243.Tel_08620"/>
<dbReference type="GO" id="GO:0016757">
    <property type="term" value="F:glycosyltransferase activity"/>
    <property type="evidence" value="ECO:0007669"/>
    <property type="project" value="InterPro"/>
</dbReference>
<organism evidence="2 3">
    <name type="scientific">Candidatus Tenderia electrophaga</name>
    <dbReference type="NCBI Taxonomy" id="1748243"/>
    <lineage>
        <taxon>Bacteria</taxon>
        <taxon>Pseudomonadati</taxon>
        <taxon>Pseudomonadota</taxon>
        <taxon>Gammaproteobacteria</taxon>
        <taxon>Candidatus Tenderiales</taxon>
        <taxon>Candidatus Tenderiaceae</taxon>
        <taxon>Candidatus Tenderia</taxon>
    </lineage>
</organism>
<gene>
    <name evidence="2" type="ORF">Tel_08620</name>
</gene>
<reference evidence="2" key="1">
    <citation type="submission" date="2015-10" db="EMBL/GenBank/DDBJ databases">
        <title>Description of Candidatus Tenderia electrophaga gen. nov, sp. nov., an Uncultivated Electroautotroph from a Biocathode Enrichment.</title>
        <authorList>
            <person name="Eddie B.J."/>
            <person name="Malanoski A.P."/>
            <person name="Wang Z."/>
            <person name="Hall R.J."/>
            <person name="Oh S.D."/>
            <person name="Heiner C."/>
            <person name="Lin B."/>
            <person name="Strycharz-Glaven S.M."/>
        </authorList>
    </citation>
    <scope>NUCLEOTIDE SEQUENCE [LARGE SCALE GENOMIC DNA]</scope>
    <source>
        <strain evidence="2">NRL1</strain>
    </source>
</reference>
<accession>A0A0S2TDJ9</accession>
<sequence length="341" mass="37674">MQSTFSKRFTIIPVDSTQISNPPPGLLIRSVLALRRLAIFIGLLIRHRPDGVLLFTAVGVSFIEKSLMAWVSRIFGCTSFIFPRGGRLIDQTEQSHLMFFIVSTLLKGADVFLSQGPSWSDFAVKRMGFNPSRVHEIPNWTATEHHLKIGSQRDFDANRKPPCILFVGWLEEFKGVFDLLEAAHNLVKQGHIFKLTFAGSGHAEEPAKGFVKKNHLENVITFVGWVDSEDIGELLSANDIFVLPSWAEGLPNSMIEAMAGGLAVVVTNVGMIPDFVKDKKHALLVPPKDAKSLEEALSLLITDAELRCQIAINGFEMASREFSVEPVIGKLGDVIEAAILR</sequence>
<keyword evidence="3" id="KW-1185">Reference proteome</keyword>
<proteinExistence type="predicted"/>
<dbReference type="SUPFAM" id="SSF53756">
    <property type="entry name" value="UDP-Glycosyltransferase/glycogen phosphorylase"/>
    <property type="match status" value="1"/>
</dbReference>
<dbReference type="KEGG" id="tee:Tel_08620"/>
<dbReference type="PANTHER" id="PTHR12526:SF631">
    <property type="entry name" value="BLL6306 PROTEIN"/>
    <property type="match status" value="1"/>
</dbReference>
<dbReference type="Gene3D" id="3.40.50.2000">
    <property type="entry name" value="Glycogen Phosphorylase B"/>
    <property type="match status" value="2"/>
</dbReference>
<dbReference type="GO" id="GO:1901135">
    <property type="term" value="P:carbohydrate derivative metabolic process"/>
    <property type="evidence" value="ECO:0007669"/>
    <property type="project" value="UniProtKB-ARBA"/>
</dbReference>
<dbReference type="Proteomes" id="UP000055136">
    <property type="component" value="Chromosome"/>
</dbReference>
<dbReference type="InterPro" id="IPR001296">
    <property type="entry name" value="Glyco_trans_1"/>
</dbReference>
<evidence type="ECO:0000313" key="3">
    <source>
        <dbReference type="Proteomes" id="UP000055136"/>
    </source>
</evidence>
<feature type="domain" description="Glycosyl transferase family 1" evidence="1">
    <location>
        <begin position="155"/>
        <end position="315"/>
    </location>
</feature>
<name>A0A0S2TDJ9_9GAMM</name>
<dbReference type="EMBL" id="CP013099">
    <property type="protein sequence ID" value="ALP53214.1"/>
    <property type="molecule type" value="Genomic_DNA"/>
</dbReference>
<dbReference type="AlphaFoldDB" id="A0A0S2TDJ9"/>
<protein>
    <recommendedName>
        <fullName evidence="1">Glycosyl transferase family 1 domain-containing protein</fullName>
    </recommendedName>
</protein>
<dbReference type="Pfam" id="PF00534">
    <property type="entry name" value="Glycos_transf_1"/>
    <property type="match status" value="1"/>
</dbReference>
<dbReference type="CDD" id="cd03801">
    <property type="entry name" value="GT4_PimA-like"/>
    <property type="match status" value="1"/>
</dbReference>
<dbReference type="PANTHER" id="PTHR12526">
    <property type="entry name" value="GLYCOSYLTRANSFERASE"/>
    <property type="match status" value="1"/>
</dbReference>
<evidence type="ECO:0000259" key="1">
    <source>
        <dbReference type="Pfam" id="PF00534"/>
    </source>
</evidence>
<evidence type="ECO:0000313" key="2">
    <source>
        <dbReference type="EMBL" id="ALP53214.1"/>
    </source>
</evidence>